<dbReference type="Proteomes" id="UP000609849">
    <property type="component" value="Unassembled WGS sequence"/>
</dbReference>
<evidence type="ECO:0000259" key="4">
    <source>
        <dbReference type="Pfam" id="PF00294"/>
    </source>
</evidence>
<evidence type="ECO:0000313" key="6">
    <source>
        <dbReference type="Proteomes" id="UP000609849"/>
    </source>
</evidence>
<feature type="domain" description="Carbohydrate kinase PfkB" evidence="4">
    <location>
        <begin position="59"/>
        <end position="348"/>
    </location>
</feature>
<keyword evidence="3" id="KW-0418">Kinase</keyword>
<evidence type="ECO:0000256" key="1">
    <source>
        <dbReference type="ARBA" id="ARBA00022679"/>
    </source>
</evidence>
<keyword evidence="1" id="KW-0808">Transferase</keyword>
<dbReference type="PANTHER" id="PTHR42909:SF1">
    <property type="entry name" value="CARBOHYDRATE KINASE PFKB DOMAIN-CONTAINING PROTEIN"/>
    <property type="match status" value="1"/>
</dbReference>
<dbReference type="InterPro" id="IPR002173">
    <property type="entry name" value="Carboh/pur_kinase_PfkB_CS"/>
</dbReference>
<sequence length="364" mass="40276">MTDREKEILDILKTNPMISQKELADILCITRSSVAVHITNLMKKGYIKGKGYILKKDNYITVIGGSNIDIVGIPTNPLIMYDSTPGKVNISVGGAGRNIAENICRLGINTKLISAIGNDLYGNTILSECKNYGIDVDDCYISNEESTSIYVSILNNSNDMNIAISHMDIIDKLDIPFINSKHLPISDSLAIVIDTNLSEDTIDFITKTYTNIPIFVDIVSSSKCIRIKNFLGRFEAISLSQKEAEILSDIKISNENDLHMCFNYFLGKGIKRVFINLDKNNIFSSDGKNIIHIKDLSIDTVSVTGSRDAFMSGIVYSYLNKFDLKYSTELSVAASILTLSHKSAVNPNLSIESIEKTLKELISC</sequence>
<dbReference type="Pfam" id="PF00294">
    <property type="entry name" value="PfkB"/>
    <property type="match status" value="1"/>
</dbReference>
<reference evidence="5 6" key="1">
    <citation type="submission" date="2020-08" db="EMBL/GenBank/DDBJ databases">
        <authorList>
            <person name="Liu C."/>
            <person name="Sun Q."/>
        </authorList>
    </citation>
    <scope>NUCLEOTIDE SEQUENCE [LARGE SCALE GENOMIC DNA]</scope>
    <source>
        <strain evidence="5 6">NSJ-18</strain>
    </source>
</reference>
<dbReference type="InterPro" id="IPR011611">
    <property type="entry name" value="PfkB_dom"/>
</dbReference>
<dbReference type="Pfam" id="PF13412">
    <property type="entry name" value="HTH_24"/>
    <property type="match status" value="1"/>
</dbReference>
<dbReference type="Gene3D" id="3.40.1190.20">
    <property type="match status" value="1"/>
</dbReference>
<dbReference type="EMBL" id="JACRWE010000012">
    <property type="protein sequence ID" value="MBC5998238.1"/>
    <property type="molecule type" value="Genomic_DNA"/>
</dbReference>
<comment type="caution">
    <text evidence="5">The sequence shown here is derived from an EMBL/GenBank/DDBJ whole genome shotgun (WGS) entry which is preliminary data.</text>
</comment>
<dbReference type="InterPro" id="IPR036390">
    <property type="entry name" value="WH_DNA-bd_sf"/>
</dbReference>
<keyword evidence="6" id="KW-1185">Reference proteome</keyword>
<evidence type="ECO:0000256" key="2">
    <source>
        <dbReference type="ARBA" id="ARBA00022723"/>
    </source>
</evidence>
<accession>A0ABR7JTJ1</accession>
<dbReference type="SUPFAM" id="SSF46785">
    <property type="entry name" value="Winged helix' DNA-binding domain"/>
    <property type="match status" value="1"/>
</dbReference>
<evidence type="ECO:0000256" key="3">
    <source>
        <dbReference type="ARBA" id="ARBA00022777"/>
    </source>
</evidence>
<dbReference type="InterPro" id="IPR029056">
    <property type="entry name" value="Ribokinase-like"/>
</dbReference>
<dbReference type="SUPFAM" id="SSF53613">
    <property type="entry name" value="Ribokinase-like"/>
    <property type="match status" value="1"/>
</dbReference>
<protein>
    <submittedName>
        <fullName evidence="5">Winged helix-turn-helix transcriptional regulator</fullName>
    </submittedName>
</protein>
<evidence type="ECO:0000313" key="5">
    <source>
        <dbReference type="EMBL" id="MBC5998238.1"/>
    </source>
</evidence>
<gene>
    <name evidence="5" type="ORF">H8923_15905</name>
</gene>
<keyword evidence="2" id="KW-0479">Metal-binding</keyword>
<dbReference type="CDD" id="cd01941">
    <property type="entry name" value="YeiC_kinase_like"/>
    <property type="match status" value="1"/>
</dbReference>
<dbReference type="InterPro" id="IPR036388">
    <property type="entry name" value="WH-like_DNA-bd_sf"/>
</dbReference>
<name>A0ABR7JTJ1_9FIRM</name>
<organism evidence="5 6">
    <name type="scientific">Romboutsia faecis</name>
    <dbReference type="NCBI Taxonomy" id="2764597"/>
    <lineage>
        <taxon>Bacteria</taxon>
        <taxon>Bacillati</taxon>
        <taxon>Bacillota</taxon>
        <taxon>Clostridia</taxon>
        <taxon>Peptostreptococcales</taxon>
        <taxon>Peptostreptococcaceae</taxon>
        <taxon>Romboutsia</taxon>
    </lineage>
</organism>
<dbReference type="RefSeq" id="WP_153972841.1">
    <property type="nucleotide sequence ID" value="NZ_JACRWE010000012.1"/>
</dbReference>
<dbReference type="PANTHER" id="PTHR42909">
    <property type="entry name" value="ZGC:136858"/>
    <property type="match status" value="1"/>
</dbReference>
<dbReference type="PROSITE" id="PS00583">
    <property type="entry name" value="PFKB_KINASES_1"/>
    <property type="match status" value="1"/>
</dbReference>
<proteinExistence type="predicted"/>
<dbReference type="Gene3D" id="1.10.10.10">
    <property type="entry name" value="Winged helix-like DNA-binding domain superfamily/Winged helix DNA-binding domain"/>
    <property type="match status" value="1"/>
</dbReference>